<name>A0ABP1R149_9HEXA</name>
<proteinExistence type="predicted"/>
<accession>A0ABP1R149</accession>
<protein>
    <submittedName>
        <fullName evidence="2">Uncharacterized protein</fullName>
    </submittedName>
</protein>
<keyword evidence="1" id="KW-1133">Transmembrane helix</keyword>
<organism evidence="2 3">
    <name type="scientific">Orchesella dallaii</name>
    <dbReference type="NCBI Taxonomy" id="48710"/>
    <lineage>
        <taxon>Eukaryota</taxon>
        <taxon>Metazoa</taxon>
        <taxon>Ecdysozoa</taxon>
        <taxon>Arthropoda</taxon>
        <taxon>Hexapoda</taxon>
        <taxon>Collembola</taxon>
        <taxon>Entomobryomorpha</taxon>
        <taxon>Entomobryoidea</taxon>
        <taxon>Orchesellidae</taxon>
        <taxon>Orchesellinae</taxon>
        <taxon>Orchesella</taxon>
    </lineage>
</organism>
<sequence length="216" mass="23296">MGRPFCNPCPCTSLETGVKIFAVLEIVGSIIGLIGSSILVHAIDNPGTVGSTIEEQAKEVGRGAFISLIVSDILYIFLSIALFYWGAIKKKMDICWFFVGFTAGNIILTGIYLIIGLAGSGNLEQNSILIINSVLKIIIEGYIMWVIYSFIMQVRQQQEQSQLLAAAPGAFGGETGGMLEGSIYRAVDEGNYYSAEQPDYPTLVDQSQPTSAHATV</sequence>
<comment type="caution">
    <text evidence="2">The sequence shown here is derived from an EMBL/GenBank/DDBJ whole genome shotgun (WGS) entry which is preliminary data.</text>
</comment>
<feature type="transmembrane region" description="Helical" evidence="1">
    <location>
        <begin position="127"/>
        <end position="151"/>
    </location>
</feature>
<gene>
    <name evidence="2" type="ORF">ODALV1_LOCUS17317</name>
</gene>
<feature type="transmembrane region" description="Helical" evidence="1">
    <location>
        <begin position="63"/>
        <end position="87"/>
    </location>
</feature>
<keyword evidence="1" id="KW-0812">Transmembrane</keyword>
<reference evidence="2 3" key="1">
    <citation type="submission" date="2024-08" db="EMBL/GenBank/DDBJ databases">
        <authorList>
            <person name="Cucini C."/>
            <person name="Frati F."/>
        </authorList>
    </citation>
    <scope>NUCLEOTIDE SEQUENCE [LARGE SCALE GENOMIC DNA]</scope>
</reference>
<dbReference type="PANTHER" id="PTHR36694">
    <property type="entry name" value="PASIFLORA 1, ISOFORM A-RELATED"/>
    <property type="match status" value="1"/>
</dbReference>
<keyword evidence="1" id="KW-0472">Membrane</keyword>
<feature type="transmembrane region" description="Helical" evidence="1">
    <location>
        <begin position="94"/>
        <end position="115"/>
    </location>
</feature>
<evidence type="ECO:0000313" key="3">
    <source>
        <dbReference type="Proteomes" id="UP001642540"/>
    </source>
</evidence>
<evidence type="ECO:0000256" key="1">
    <source>
        <dbReference type="SAM" id="Phobius"/>
    </source>
</evidence>
<dbReference type="PANTHER" id="PTHR36694:SF11">
    <property type="entry name" value="LP21121P-RELATED"/>
    <property type="match status" value="1"/>
</dbReference>
<feature type="transmembrane region" description="Helical" evidence="1">
    <location>
        <begin position="20"/>
        <end position="43"/>
    </location>
</feature>
<keyword evidence="3" id="KW-1185">Reference proteome</keyword>
<dbReference type="Proteomes" id="UP001642540">
    <property type="component" value="Unassembled WGS sequence"/>
</dbReference>
<evidence type="ECO:0000313" key="2">
    <source>
        <dbReference type="EMBL" id="CAL8116517.1"/>
    </source>
</evidence>
<dbReference type="EMBL" id="CAXLJM020000053">
    <property type="protein sequence ID" value="CAL8116517.1"/>
    <property type="molecule type" value="Genomic_DNA"/>
</dbReference>